<organism evidence="2 3">
    <name type="scientific">[Torrubiella] hemipterigena</name>
    <dbReference type="NCBI Taxonomy" id="1531966"/>
    <lineage>
        <taxon>Eukaryota</taxon>
        <taxon>Fungi</taxon>
        <taxon>Dikarya</taxon>
        <taxon>Ascomycota</taxon>
        <taxon>Pezizomycotina</taxon>
        <taxon>Sordariomycetes</taxon>
        <taxon>Hypocreomycetidae</taxon>
        <taxon>Hypocreales</taxon>
        <taxon>Clavicipitaceae</taxon>
        <taxon>Clavicipitaceae incertae sedis</taxon>
        <taxon>'Torrubiella' clade</taxon>
    </lineage>
</organism>
<feature type="chain" id="PRO_5001990047" description="Effector 5" evidence="1">
    <location>
        <begin position="22"/>
        <end position="275"/>
    </location>
</feature>
<evidence type="ECO:0000313" key="3">
    <source>
        <dbReference type="Proteomes" id="UP000039046"/>
    </source>
</evidence>
<accession>A0A0A1TIB8</accession>
<dbReference type="STRING" id="1531966.A0A0A1TIB8"/>
<feature type="signal peptide" evidence="1">
    <location>
        <begin position="1"/>
        <end position="21"/>
    </location>
</feature>
<reference evidence="2 3" key="1">
    <citation type="journal article" date="2015" name="Genome Announc.">
        <title>Draft Genome Sequence and Gene Annotation of the Entomopathogenic Fungus Verticillium hemipterigenum.</title>
        <authorList>
            <person name="Horn F."/>
            <person name="Habel A."/>
            <person name="Scharf D.H."/>
            <person name="Dworschak J."/>
            <person name="Brakhage A.A."/>
            <person name="Guthke R."/>
            <person name="Hertweck C."/>
            <person name="Linde J."/>
        </authorList>
    </citation>
    <scope>NUCLEOTIDE SEQUENCE [LARGE SCALE GENOMIC DNA]</scope>
</reference>
<evidence type="ECO:0000313" key="2">
    <source>
        <dbReference type="EMBL" id="CEJ94724.1"/>
    </source>
</evidence>
<dbReference type="Pfam" id="PF25312">
    <property type="entry name" value="Allergen_Asp_f_4"/>
    <property type="match status" value="1"/>
</dbReference>
<dbReference type="InterPro" id="IPR038903">
    <property type="entry name" value="Allergen_Asp_f_4"/>
</dbReference>
<dbReference type="Proteomes" id="UP000039046">
    <property type="component" value="Unassembled WGS sequence"/>
</dbReference>
<dbReference type="HOGENOM" id="CLU_065393_0_0_1"/>
<evidence type="ECO:0008006" key="4">
    <source>
        <dbReference type="Google" id="ProtNLM"/>
    </source>
</evidence>
<name>A0A0A1TIB8_9HYPO</name>
<proteinExistence type="predicted"/>
<dbReference type="AlphaFoldDB" id="A0A0A1TIB8"/>
<keyword evidence="1" id="KW-0732">Signal</keyword>
<dbReference type="GO" id="GO:0019863">
    <property type="term" value="F:IgE binding"/>
    <property type="evidence" value="ECO:0007669"/>
    <property type="project" value="InterPro"/>
</dbReference>
<dbReference type="GO" id="GO:0005576">
    <property type="term" value="C:extracellular region"/>
    <property type="evidence" value="ECO:0007669"/>
    <property type="project" value="InterPro"/>
</dbReference>
<sequence>MKLLSLVTPLLAALLAGTAQAGIAGAGSHGLLPRNVSAIEESDAVAAGINCDKRVARLNKGDCNYIKSKGFGSQGINAVKANGKAWIGTDGPYTFKFTNHASKPQPAGVVLVLWLMNNDKDYGASFVNARRPYITVSLPKQGDNVVISVGANQIGGFAAMTNHGTGLSQYGQVSNTWGEFNTKKKGNTFDISREVNMKGNAMSIKAGNGCVANMGTCVFKCTNGAQSCGNAGEYKIFNCAAPNPGAQHAPDGANGGCSGWGNSGRGHLDVQLMRG</sequence>
<evidence type="ECO:0000256" key="1">
    <source>
        <dbReference type="SAM" id="SignalP"/>
    </source>
</evidence>
<keyword evidence="3" id="KW-1185">Reference proteome</keyword>
<protein>
    <recommendedName>
        <fullName evidence="4">Effector 5</fullName>
    </recommendedName>
</protein>
<gene>
    <name evidence="2" type="ORF">VHEMI10240</name>
</gene>
<dbReference type="EMBL" id="CDHN01000007">
    <property type="protein sequence ID" value="CEJ94724.1"/>
    <property type="molecule type" value="Genomic_DNA"/>
</dbReference>
<dbReference type="OrthoDB" id="5320938at2759"/>